<dbReference type="SUPFAM" id="SSF46785">
    <property type="entry name" value="Winged helix' DNA-binding domain"/>
    <property type="match status" value="1"/>
</dbReference>
<proteinExistence type="predicted"/>
<organism evidence="2 3">
    <name type="scientific">Amycolatopsis rubida</name>
    <dbReference type="NCBI Taxonomy" id="112413"/>
    <lineage>
        <taxon>Bacteria</taxon>
        <taxon>Bacillati</taxon>
        <taxon>Actinomycetota</taxon>
        <taxon>Actinomycetes</taxon>
        <taxon>Pseudonocardiales</taxon>
        <taxon>Pseudonocardiaceae</taxon>
        <taxon>Amycolatopsis</taxon>
    </lineage>
</organism>
<dbReference type="InterPro" id="IPR000944">
    <property type="entry name" value="Tscrpt_reg_Rrf2"/>
</dbReference>
<reference evidence="2 3" key="1">
    <citation type="submission" date="2016-10" db="EMBL/GenBank/DDBJ databases">
        <authorList>
            <person name="de Groot N.N."/>
        </authorList>
    </citation>
    <scope>NUCLEOTIDE SEQUENCE [LARGE SCALE GENOMIC DNA]</scope>
    <source>
        <strain evidence="2 3">DSM 44637</strain>
    </source>
</reference>
<dbReference type="Pfam" id="PF02082">
    <property type="entry name" value="Rrf2"/>
    <property type="match status" value="1"/>
</dbReference>
<dbReference type="PANTHER" id="PTHR33221">
    <property type="entry name" value="WINGED HELIX-TURN-HELIX TRANSCRIPTIONAL REGULATOR, RRF2 FAMILY"/>
    <property type="match status" value="1"/>
</dbReference>
<dbReference type="OrthoDB" id="9808360at2"/>
<accession>A0A1I5VER4</accession>
<dbReference type="RefSeq" id="WP_067592504.1">
    <property type="nucleotide sequence ID" value="NZ_FOWC01000008.1"/>
</dbReference>
<evidence type="ECO:0000313" key="1">
    <source>
        <dbReference type="EMBL" id="NEC54327.1"/>
    </source>
</evidence>
<sequence>MKLSQGVEWGLHCVTLLGLAPASASVRRDTLAGHYGLPETVLAKHLQAMARAGLLHAVTGPKGGYRLARPVAAITVLDVVEAIEGSAAPFVCQEIRQRGAGALTTRQCREPCAIYAVMNEADQAWRASLRSVTVANLLDRLPPGIRERNQSLLAEAVS</sequence>
<dbReference type="NCBIfam" id="TIGR00738">
    <property type="entry name" value="rrf2_super"/>
    <property type="match status" value="1"/>
</dbReference>
<dbReference type="GO" id="GO:0005829">
    <property type="term" value="C:cytosol"/>
    <property type="evidence" value="ECO:0007669"/>
    <property type="project" value="TreeGrafter"/>
</dbReference>
<evidence type="ECO:0000313" key="4">
    <source>
        <dbReference type="Proteomes" id="UP000470404"/>
    </source>
</evidence>
<dbReference type="EMBL" id="JAAGNC010000012">
    <property type="protein sequence ID" value="NEC54327.1"/>
    <property type="molecule type" value="Genomic_DNA"/>
</dbReference>
<name>A0A1I5VER4_9PSEU</name>
<dbReference type="Proteomes" id="UP000470404">
    <property type="component" value="Unassembled WGS sequence"/>
</dbReference>
<gene>
    <name evidence="1" type="ORF">G3I59_01535</name>
    <name evidence="2" type="ORF">SAMN05421854_108318</name>
</gene>
<reference evidence="1 4" key="2">
    <citation type="submission" date="2020-01" db="EMBL/GenBank/DDBJ databases">
        <title>Insect and environment-associated Actinomycetes.</title>
        <authorList>
            <person name="Currrie C."/>
            <person name="Chevrette M."/>
            <person name="Carlson C."/>
            <person name="Stubbendieck R."/>
            <person name="Wendt-Pienkowski E."/>
        </authorList>
    </citation>
    <scope>NUCLEOTIDE SEQUENCE [LARGE SCALE GENOMIC DNA]</scope>
    <source>
        <strain evidence="1 4">SID8386</strain>
    </source>
</reference>
<protein>
    <submittedName>
        <fullName evidence="2">Rrf2 family protein</fullName>
    </submittedName>
    <submittedName>
        <fullName evidence="1">Rrf2 family transcriptional regulator</fullName>
    </submittedName>
</protein>
<dbReference type="Proteomes" id="UP000199137">
    <property type="component" value="Unassembled WGS sequence"/>
</dbReference>
<dbReference type="EMBL" id="FOWC01000008">
    <property type="protein sequence ID" value="SFQ05881.1"/>
    <property type="molecule type" value="Genomic_DNA"/>
</dbReference>
<dbReference type="PANTHER" id="PTHR33221:SF13">
    <property type="entry name" value="TRANSCRIPTIONAL REGULATOR-RELATED"/>
    <property type="match status" value="1"/>
</dbReference>
<dbReference type="PROSITE" id="PS51197">
    <property type="entry name" value="HTH_RRF2_2"/>
    <property type="match status" value="1"/>
</dbReference>
<dbReference type="GO" id="GO:0003700">
    <property type="term" value="F:DNA-binding transcription factor activity"/>
    <property type="evidence" value="ECO:0007669"/>
    <property type="project" value="TreeGrafter"/>
</dbReference>
<dbReference type="InterPro" id="IPR036388">
    <property type="entry name" value="WH-like_DNA-bd_sf"/>
</dbReference>
<dbReference type="InterPro" id="IPR036390">
    <property type="entry name" value="WH_DNA-bd_sf"/>
</dbReference>
<keyword evidence="4" id="KW-1185">Reference proteome</keyword>
<dbReference type="Gene3D" id="1.10.10.10">
    <property type="entry name" value="Winged helix-like DNA-binding domain superfamily/Winged helix DNA-binding domain"/>
    <property type="match status" value="1"/>
</dbReference>
<evidence type="ECO:0000313" key="3">
    <source>
        <dbReference type="Proteomes" id="UP000199137"/>
    </source>
</evidence>
<evidence type="ECO:0000313" key="2">
    <source>
        <dbReference type="EMBL" id="SFQ05881.1"/>
    </source>
</evidence>
<dbReference type="STRING" id="112413.SAMN05421854_108318"/>
<dbReference type="AlphaFoldDB" id="A0A1I5VER4"/>